<dbReference type="Proteomes" id="UP000529310">
    <property type="component" value="Unassembled WGS sequence"/>
</dbReference>
<dbReference type="GO" id="GO:0005829">
    <property type="term" value="C:cytosol"/>
    <property type="evidence" value="ECO:0007669"/>
    <property type="project" value="TreeGrafter"/>
</dbReference>
<keyword evidence="3" id="KW-0032">Aminotransferase</keyword>
<evidence type="ECO:0000313" key="4">
    <source>
        <dbReference type="Proteomes" id="UP000529310"/>
    </source>
</evidence>
<dbReference type="GO" id="GO:0004049">
    <property type="term" value="F:anthranilate synthase activity"/>
    <property type="evidence" value="ECO:0007669"/>
    <property type="project" value="TreeGrafter"/>
</dbReference>
<evidence type="ECO:0000256" key="1">
    <source>
        <dbReference type="ARBA" id="ARBA00022962"/>
    </source>
</evidence>
<reference evidence="3 4" key="1">
    <citation type="submission" date="2020-08" db="EMBL/GenBank/DDBJ databases">
        <title>Sequencing the genomes of 1000 actinobacteria strains.</title>
        <authorList>
            <person name="Klenk H.-P."/>
        </authorList>
    </citation>
    <scope>NUCLEOTIDE SEQUENCE [LARGE SCALE GENOMIC DNA]</scope>
    <source>
        <strain evidence="3 4">DSM 27099</strain>
    </source>
</reference>
<sequence length="210" mass="22055">MTARVLVVDNHDSFVHTLCGYLEELGAIVDLVEADTLSPADIRTMCEQYTAVVISPGPGAPEAAVSSLEVAAVAAQAGTPVLGVCLGHQVIAVAFGADVSHADELVHGMTSPIHHTGEGIFAGIPSPFEATRYHSLTVDPETLGEELRTTARTESGVIMGITHRRLPIQGVQFHPESVLTEYGYLLLGNWLESVGVAGAAGRGAVLRPLR</sequence>
<dbReference type="PRINTS" id="PR00097">
    <property type="entry name" value="ANTSNTHASEII"/>
</dbReference>
<keyword evidence="3" id="KW-0808">Transferase</keyword>
<dbReference type="PANTHER" id="PTHR43418:SF4">
    <property type="entry name" value="MULTIFUNCTIONAL TRYPTOPHAN BIOSYNTHESIS PROTEIN"/>
    <property type="match status" value="1"/>
</dbReference>
<dbReference type="InterPro" id="IPR017926">
    <property type="entry name" value="GATASE"/>
</dbReference>
<dbReference type="InterPro" id="IPR050472">
    <property type="entry name" value="Anth_synth/Amidotransfase"/>
</dbReference>
<comment type="caution">
    <text evidence="3">The sequence shown here is derived from an EMBL/GenBank/DDBJ whole genome shotgun (WGS) entry which is preliminary data.</text>
</comment>
<accession>A0A7W4V4H1</accession>
<dbReference type="EMBL" id="JACHWQ010000006">
    <property type="protein sequence ID" value="MBB2976544.1"/>
    <property type="molecule type" value="Genomic_DNA"/>
</dbReference>
<dbReference type="PRINTS" id="PR00096">
    <property type="entry name" value="GATASE"/>
</dbReference>
<dbReference type="Pfam" id="PF00117">
    <property type="entry name" value="GATase"/>
    <property type="match status" value="1"/>
</dbReference>
<keyword evidence="4" id="KW-1185">Reference proteome</keyword>
<dbReference type="PANTHER" id="PTHR43418">
    <property type="entry name" value="MULTIFUNCTIONAL TRYPTOPHAN BIOSYNTHESIS PROTEIN-RELATED"/>
    <property type="match status" value="1"/>
</dbReference>
<dbReference type="RefSeq" id="WP_165140589.1">
    <property type="nucleotide sequence ID" value="NZ_CP049255.1"/>
</dbReference>
<dbReference type="InterPro" id="IPR029062">
    <property type="entry name" value="Class_I_gatase-like"/>
</dbReference>
<dbReference type="GO" id="GO:0000162">
    <property type="term" value="P:L-tryptophan biosynthetic process"/>
    <property type="evidence" value="ECO:0007669"/>
    <property type="project" value="TreeGrafter"/>
</dbReference>
<dbReference type="CDD" id="cd01743">
    <property type="entry name" value="GATase1_Anthranilate_Synthase"/>
    <property type="match status" value="1"/>
</dbReference>
<dbReference type="FunFam" id="3.40.50.880:FF:000003">
    <property type="entry name" value="Anthranilate synthase component II"/>
    <property type="match status" value="1"/>
</dbReference>
<dbReference type="AlphaFoldDB" id="A0A7W4V4H1"/>
<keyword evidence="1" id="KW-0315">Glutamine amidotransferase</keyword>
<dbReference type="EC" id="2.6.1.85" evidence="3"/>
<feature type="domain" description="Glutamine amidotransferase" evidence="2">
    <location>
        <begin position="6"/>
        <end position="190"/>
    </location>
</feature>
<evidence type="ECO:0000313" key="3">
    <source>
        <dbReference type="EMBL" id="MBB2976544.1"/>
    </source>
</evidence>
<protein>
    <submittedName>
        <fullName evidence="3">Para-aminobenzoate synthetase component 2</fullName>
        <ecNumber evidence="3">2.6.1.85</ecNumber>
    </submittedName>
</protein>
<dbReference type="NCBIfam" id="TIGR00566">
    <property type="entry name" value="trpG_papA"/>
    <property type="match status" value="1"/>
</dbReference>
<dbReference type="Gene3D" id="3.40.50.880">
    <property type="match status" value="1"/>
</dbReference>
<dbReference type="PROSITE" id="PS51273">
    <property type="entry name" value="GATASE_TYPE_1"/>
    <property type="match status" value="1"/>
</dbReference>
<dbReference type="GO" id="GO:0046820">
    <property type="term" value="F:4-amino-4-deoxychorismate synthase activity"/>
    <property type="evidence" value="ECO:0007669"/>
    <property type="project" value="UniProtKB-EC"/>
</dbReference>
<dbReference type="InterPro" id="IPR006221">
    <property type="entry name" value="TrpG/PapA_dom"/>
</dbReference>
<dbReference type="PRINTS" id="PR00099">
    <property type="entry name" value="CPSGATASE"/>
</dbReference>
<proteinExistence type="predicted"/>
<gene>
    <name evidence="3" type="ORF">FHX49_002119</name>
</gene>
<name>A0A7W4V4H1_9MICO</name>
<dbReference type="SUPFAM" id="SSF52317">
    <property type="entry name" value="Class I glutamine amidotransferase-like"/>
    <property type="match status" value="1"/>
</dbReference>
<organism evidence="3 4">
    <name type="scientific">Microbacterium endophyticum</name>
    <dbReference type="NCBI Taxonomy" id="1526412"/>
    <lineage>
        <taxon>Bacteria</taxon>
        <taxon>Bacillati</taxon>
        <taxon>Actinomycetota</taxon>
        <taxon>Actinomycetes</taxon>
        <taxon>Micrococcales</taxon>
        <taxon>Microbacteriaceae</taxon>
        <taxon>Microbacterium</taxon>
    </lineage>
</organism>
<evidence type="ECO:0000259" key="2">
    <source>
        <dbReference type="Pfam" id="PF00117"/>
    </source>
</evidence>